<evidence type="ECO:0000259" key="3">
    <source>
        <dbReference type="PROSITE" id="PS50026"/>
    </source>
</evidence>
<dbReference type="InterPro" id="IPR000742">
    <property type="entry name" value="EGF"/>
</dbReference>
<evidence type="ECO:0000256" key="1">
    <source>
        <dbReference type="PROSITE-ProRule" id="PRU00076"/>
    </source>
</evidence>
<evidence type="ECO:0000313" key="4">
    <source>
        <dbReference type="Ensembl" id="ENSCSAVP00000014720.1"/>
    </source>
</evidence>
<organism evidence="4 5">
    <name type="scientific">Ciona savignyi</name>
    <name type="common">Pacific transparent sea squirt</name>
    <dbReference type="NCBI Taxonomy" id="51511"/>
    <lineage>
        <taxon>Eukaryota</taxon>
        <taxon>Metazoa</taxon>
        <taxon>Chordata</taxon>
        <taxon>Tunicata</taxon>
        <taxon>Ascidiacea</taxon>
        <taxon>Phlebobranchia</taxon>
        <taxon>Cionidae</taxon>
        <taxon>Ciona</taxon>
    </lineage>
</organism>
<keyword evidence="2" id="KW-0812">Transmembrane</keyword>
<feature type="transmembrane region" description="Helical" evidence="2">
    <location>
        <begin position="346"/>
        <end position="367"/>
    </location>
</feature>
<dbReference type="HOGENOM" id="CLU_639279_0_0_1"/>
<dbReference type="PANTHER" id="PTHR24035">
    <property type="entry name" value="MULTIPLE EPIDERMAL GROWTH FACTOR-LIKE DOMAINS PROTEIN"/>
    <property type="match status" value="1"/>
</dbReference>
<reference evidence="4" key="2">
    <citation type="submission" date="2025-08" db="UniProtKB">
        <authorList>
            <consortium name="Ensembl"/>
        </authorList>
    </citation>
    <scope>IDENTIFICATION</scope>
</reference>
<keyword evidence="1" id="KW-0245">EGF-like domain</keyword>
<proteinExistence type="predicted"/>
<dbReference type="InterPro" id="IPR052108">
    <property type="entry name" value="MEGF/SIB"/>
</dbReference>
<protein>
    <recommendedName>
        <fullName evidence="3">EGF-like domain-containing protein</fullName>
    </recommendedName>
</protein>
<keyword evidence="1" id="KW-1015">Disulfide bond</keyword>
<keyword evidence="2" id="KW-0472">Membrane</keyword>
<dbReference type="Gene3D" id="2.170.300.10">
    <property type="entry name" value="Tie2 ligand-binding domain superfamily"/>
    <property type="match status" value="1"/>
</dbReference>
<dbReference type="PROSITE" id="PS50026">
    <property type="entry name" value="EGF_3"/>
    <property type="match status" value="1"/>
</dbReference>
<accession>H2ZAV5</accession>
<feature type="domain" description="EGF-like" evidence="3">
    <location>
        <begin position="157"/>
        <end position="189"/>
    </location>
</feature>
<reference evidence="5" key="1">
    <citation type="submission" date="2003-08" db="EMBL/GenBank/DDBJ databases">
        <authorList>
            <person name="Birren B."/>
            <person name="Nusbaum C."/>
            <person name="Abebe A."/>
            <person name="Abouelleil A."/>
            <person name="Adekoya E."/>
            <person name="Ait-zahra M."/>
            <person name="Allen N."/>
            <person name="Allen T."/>
            <person name="An P."/>
            <person name="Anderson M."/>
            <person name="Anderson S."/>
            <person name="Arachchi H."/>
            <person name="Armbruster J."/>
            <person name="Bachantsang P."/>
            <person name="Baldwin J."/>
            <person name="Barry A."/>
            <person name="Bayul T."/>
            <person name="Blitshsteyn B."/>
            <person name="Bloom T."/>
            <person name="Blye J."/>
            <person name="Boguslavskiy L."/>
            <person name="Borowsky M."/>
            <person name="Boukhgalter B."/>
            <person name="Brunache A."/>
            <person name="Butler J."/>
            <person name="Calixte N."/>
            <person name="Calvo S."/>
            <person name="Camarata J."/>
            <person name="Campo K."/>
            <person name="Chang J."/>
            <person name="Cheshatsang Y."/>
            <person name="Citroen M."/>
            <person name="Collymore A."/>
            <person name="Considine T."/>
            <person name="Cook A."/>
            <person name="Cooke P."/>
            <person name="Corum B."/>
            <person name="Cuomo C."/>
            <person name="David R."/>
            <person name="Dawoe T."/>
            <person name="Degray S."/>
            <person name="Dodge S."/>
            <person name="Dooley K."/>
            <person name="Dorje P."/>
            <person name="Dorjee K."/>
            <person name="Dorris L."/>
            <person name="Duffey N."/>
            <person name="Dupes A."/>
            <person name="Elkins T."/>
            <person name="Engels R."/>
            <person name="Erickson J."/>
            <person name="Farina A."/>
            <person name="Faro S."/>
            <person name="Ferreira P."/>
            <person name="Fischer H."/>
            <person name="Fitzgerald M."/>
            <person name="Foley K."/>
            <person name="Gage D."/>
            <person name="Galagan J."/>
            <person name="Gearin G."/>
            <person name="Gnerre S."/>
            <person name="Gnirke A."/>
            <person name="Goyette A."/>
            <person name="Graham J."/>
            <person name="Grandbois E."/>
            <person name="Gyaltsen K."/>
            <person name="Hafez N."/>
            <person name="Hagopian D."/>
            <person name="Hagos B."/>
            <person name="Hall J."/>
            <person name="Hatcher B."/>
            <person name="Heller A."/>
            <person name="Higgins H."/>
            <person name="Honan T."/>
            <person name="Horn A."/>
            <person name="Houde N."/>
            <person name="Hughes L."/>
            <person name="Hulme W."/>
            <person name="Husby E."/>
            <person name="Iliev I."/>
            <person name="Jaffe D."/>
            <person name="Jones C."/>
            <person name="Kamal M."/>
            <person name="Kamat A."/>
            <person name="Kamvysselis M."/>
            <person name="Karlsson E."/>
            <person name="Kells C."/>
            <person name="Kieu A."/>
            <person name="Kisner P."/>
            <person name="Kodira C."/>
            <person name="Kulbokas E."/>
            <person name="Labutti K."/>
            <person name="Lama D."/>
            <person name="Landers T."/>
            <person name="Leger J."/>
            <person name="Levine S."/>
            <person name="Lewis D."/>
            <person name="Lewis T."/>
            <person name="Lindblad-toh K."/>
            <person name="Liu X."/>
            <person name="Lokyitsang T."/>
            <person name="Lokyitsang Y."/>
            <person name="Lucien O."/>
            <person name="Lui A."/>
            <person name="Ma L.J."/>
            <person name="Mabbitt R."/>
            <person name="Macdonald J."/>
            <person name="Maclean C."/>
            <person name="Major J."/>
            <person name="Manning J."/>
            <person name="Marabella R."/>
            <person name="Maru K."/>
            <person name="Matthews C."/>
            <person name="Mauceli E."/>
            <person name="Mccarthy M."/>
            <person name="Mcdonough S."/>
            <person name="Mcghee T."/>
            <person name="Meldrim J."/>
            <person name="Meneus L."/>
            <person name="Mesirov J."/>
            <person name="Mihalev A."/>
            <person name="Mihova T."/>
            <person name="Mikkelsen T."/>
            <person name="Mlenga V."/>
            <person name="Moru K."/>
            <person name="Mozes J."/>
            <person name="Mulrain L."/>
            <person name="Munson G."/>
            <person name="Naylor J."/>
            <person name="Newes C."/>
            <person name="Nguyen C."/>
            <person name="Nguyen N."/>
            <person name="Nguyen T."/>
            <person name="Nicol R."/>
            <person name="Nielsen C."/>
            <person name="Nizzari M."/>
            <person name="Norbu C."/>
            <person name="Norbu N."/>
            <person name="O'donnell P."/>
            <person name="Okoawo O."/>
            <person name="O'leary S."/>
            <person name="Omotosho B."/>
            <person name="O'neill K."/>
            <person name="Osman S."/>
            <person name="Parker S."/>
            <person name="Perrin D."/>
            <person name="Phunkhang P."/>
            <person name="Piqani B."/>
            <person name="Purcell S."/>
            <person name="Rachupka T."/>
            <person name="Ramasamy U."/>
            <person name="Rameau R."/>
            <person name="Ray V."/>
            <person name="Raymond C."/>
            <person name="Retta R."/>
            <person name="Richardson S."/>
            <person name="Rise C."/>
            <person name="Rodriguez J."/>
            <person name="Rogers J."/>
            <person name="Rogov P."/>
            <person name="Rutman M."/>
            <person name="Schupbach R."/>
            <person name="Seaman C."/>
            <person name="Settipalli S."/>
            <person name="Sharpe T."/>
            <person name="Sheridan J."/>
            <person name="Sherpa N."/>
            <person name="Shi J."/>
            <person name="Smirnov S."/>
            <person name="Smith C."/>
            <person name="Sougnez C."/>
            <person name="Spencer B."/>
            <person name="Stalker J."/>
            <person name="Stange-thomann N."/>
            <person name="Stavropoulos S."/>
            <person name="Stetson K."/>
            <person name="Stone C."/>
            <person name="Stone S."/>
            <person name="Stubbs M."/>
            <person name="Talamas J."/>
            <person name="Tchuinga P."/>
            <person name="Tenzing P."/>
            <person name="Tesfaye S."/>
            <person name="Theodore J."/>
            <person name="Thoulutsang Y."/>
            <person name="Topham K."/>
            <person name="Towey S."/>
            <person name="Tsamla T."/>
            <person name="Tsomo N."/>
            <person name="Vallee D."/>
            <person name="Vassiliev H."/>
            <person name="Venkataraman V."/>
            <person name="Vinson J."/>
            <person name="Vo A."/>
            <person name="Wade C."/>
            <person name="Wang S."/>
            <person name="Wangchuk T."/>
            <person name="Wangdi T."/>
            <person name="Whittaker C."/>
            <person name="Wilkinson J."/>
            <person name="Wu Y."/>
            <person name="Wyman D."/>
            <person name="Yadav S."/>
            <person name="Yang S."/>
            <person name="Yang X."/>
            <person name="Yeager S."/>
            <person name="Yee E."/>
            <person name="Young G."/>
            <person name="Zainoun J."/>
            <person name="Zembeck L."/>
            <person name="Zimmer A."/>
            <person name="Zody M."/>
            <person name="Lander E."/>
        </authorList>
    </citation>
    <scope>NUCLEOTIDE SEQUENCE [LARGE SCALE GENOMIC DNA]</scope>
</reference>
<dbReference type="STRING" id="51511.ENSCSAVP00000014720"/>
<dbReference type="InParanoid" id="H2ZAV5"/>
<keyword evidence="5" id="KW-1185">Reference proteome</keyword>
<reference evidence="4" key="3">
    <citation type="submission" date="2025-09" db="UniProtKB">
        <authorList>
            <consortium name="Ensembl"/>
        </authorList>
    </citation>
    <scope>IDENTIFICATION</scope>
</reference>
<dbReference type="OMA" id="CRDICGP"/>
<comment type="caution">
    <text evidence="1">Lacks conserved residue(s) required for the propagation of feature annotation.</text>
</comment>
<sequence>MWSVGGSSVANITASGNLSMTSPDYTVTASVSGTNVTMTFRVINVTSSMNNDVIKVEGGNVKTNTTLTVLDSCTGLASGLTTTCSIFNCSAEGASNPAVDTMNTPTFKFACKNSSTCGANGQWSRVVKTCGNVKVGCQEAGKWGTNCTMTCGAGCPVAGYCSFNGGTCLYMNGTLTTQCKAGYTGERCEQVQPQIISCPTGTWGASCNRTCSAGCIIPSRCSNTTGRCLTMDGMETSNCMLGYYGTYCEKQGCNPAFGTWGPNCTMACGTGCPIEGVCDQITGVCANSTHPCLENYTGDKCDKPVCGDCMEGFCVAPQLCQLCPPHYASGPTCRNIRLDGFLKGSIPTFVILAFIVIALSVSSKWYIRRKLKMN</sequence>
<dbReference type="eggNOG" id="KOG0200">
    <property type="taxonomic scope" value="Eukaryota"/>
</dbReference>
<evidence type="ECO:0000256" key="2">
    <source>
        <dbReference type="SAM" id="Phobius"/>
    </source>
</evidence>
<evidence type="ECO:0000313" key="5">
    <source>
        <dbReference type="Proteomes" id="UP000007875"/>
    </source>
</evidence>
<name>H2ZAV5_CIOSA</name>
<dbReference type="PANTHER" id="PTHR24035:SF109">
    <property type="entry name" value="PROTEIN DRAPER"/>
    <property type="match status" value="1"/>
</dbReference>
<dbReference type="GeneTree" id="ENSGT00940000172497"/>
<dbReference type="AlphaFoldDB" id="H2ZAV5"/>
<keyword evidence="2" id="KW-1133">Transmembrane helix</keyword>
<dbReference type="Proteomes" id="UP000007875">
    <property type="component" value="Unassembled WGS sequence"/>
</dbReference>
<dbReference type="Ensembl" id="ENSCSAVT00000014888.1">
    <property type="protein sequence ID" value="ENSCSAVP00000014720.1"/>
    <property type="gene ID" value="ENSCSAVG00000008601.1"/>
</dbReference>
<feature type="disulfide bond" evidence="1">
    <location>
        <begin position="179"/>
        <end position="188"/>
    </location>
</feature>